<evidence type="ECO:0000256" key="2">
    <source>
        <dbReference type="SAM" id="SignalP"/>
    </source>
</evidence>
<gene>
    <name evidence="3" type="primary">Acey_s0026.g1435</name>
    <name evidence="3" type="ORF">Y032_0026g1435</name>
</gene>
<dbReference type="Proteomes" id="UP000024635">
    <property type="component" value="Unassembled WGS sequence"/>
</dbReference>
<comment type="caution">
    <text evidence="3">The sequence shown here is derived from an EMBL/GenBank/DDBJ whole genome shotgun (WGS) entry which is preliminary data.</text>
</comment>
<proteinExistence type="predicted"/>
<dbReference type="AlphaFoldDB" id="A0A016UUM3"/>
<protein>
    <recommendedName>
        <fullName evidence="5">Secreted protein</fullName>
    </recommendedName>
</protein>
<keyword evidence="2" id="KW-0732">Signal</keyword>
<dbReference type="EMBL" id="JARK01001362">
    <property type="protein sequence ID" value="EYC18895.1"/>
    <property type="molecule type" value="Genomic_DNA"/>
</dbReference>
<name>A0A016UUM3_9BILA</name>
<organism evidence="3 4">
    <name type="scientific">Ancylostoma ceylanicum</name>
    <dbReference type="NCBI Taxonomy" id="53326"/>
    <lineage>
        <taxon>Eukaryota</taxon>
        <taxon>Metazoa</taxon>
        <taxon>Ecdysozoa</taxon>
        <taxon>Nematoda</taxon>
        <taxon>Chromadorea</taxon>
        <taxon>Rhabditida</taxon>
        <taxon>Rhabditina</taxon>
        <taxon>Rhabditomorpha</taxon>
        <taxon>Strongyloidea</taxon>
        <taxon>Ancylostomatidae</taxon>
        <taxon>Ancylostomatinae</taxon>
        <taxon>Ancylostoma</taxon>
    </lineage>
</organism>
<evidence type="ECO:0000313" key="4">
    <source>
        <dbReference type="Proteomes" id="UP000024635"/>
    </source>
</evidence>
<feature type="region of interest" description="Disordered" evidence="1">
    <location>
        <begin position="56"/>
        <end position="95"/>
    </location>
</feature>
<feature type="signal peptide" evidence="2">
    <location>
        <begin position="1"/>
        <end position="16"/>
    </location>
</feature>
<evidence type="ECO:0000256" key="1">
    <source>
        <dbReference type="SAM" id="MobiDB-lite"/>
    </source>
</evidence>
<keyword evidence="4" id="KW-1185">Reference proteome</keyword>
<feature type="compositionally biased region" description="Basic residues" evidence="1">
    <location>
        <begin position="67"/>
        <end position="76"/>
    </location>
</feature>
<dbReference type="OrthoDB" id="5863744at2759"/>
<feature type="chain" id="PRO_5001492753" description="Secreted protein" evidence="2">
    <location>
        <begin position="17"/>
        <end position="129"/>
    </location>
</feature>
<evidence type="ECO:0000313" key="3">
    <source>
        <dbReference type="EMBL" id="EYC18895.1"/>
    </source>
</evidence>
<reference evidence="4" key="1">
    <citation type="journal article" date="2015" name="Nat. Genet.">
        <title>The genome and transcriptome of the zoonotic hookworm Ancylostoma ceylanicum identify infection-specific gene families.</title>
        <authorList>
            <person name="Schwarz E.M."/>
            <person name="Hu Y."/>
            <person name="Antoshechkin I."/>
            <person name="Miller M.M."/>
            <person name="Sternberg P.W."/>
            <person name="Aroian R.V."/>
        </authorList>
    </citation>
    <scope>NUCLEOTIDE SEQUENCE</scope>
    <source>
        <strain evidence="4">HY135</strain>
    </source>
</reference>
<sequence>MHLFLTLVLLPVRTYQHGEQSGAYMMSQASQHTIENHRQHVQRERYADPMDYYEDEEIEEEEETRKTGGRHGHRRGGVPMRTSIRNEGGGGAHLSAASGSVFSQGRSYGPHCNLCKSMHNYGGLRQADW</sequence>
<accession>A0A016UUM3</accession>
<evidence type="ECO:0008006" key="5">
    <source>
        <dbReference type="Google" id="ProtNLM"/>
    </source>
</evidence>